<sequence>MRLHAADASGAPAAVTKENDLVIVTLKPEAEQRLRLKTASVEKRTLAAVRLFSGEVVMPLASSNQPVAPVLGGTLDEVLRLADLQAAADGRILQAKVQLDAARIALERAQKVLNAEAGSVRSVDEAKSALALAEAALVTAHAQRGILGSAVGKDSGPRRLWVRVAVYSGEASLLDAASSASLHSLASPLQRHTATPIVGPATANAQTNTLDWYYEFPADLKLRAGERVAVEIPTVESKIESLVLPFNAVLHDIHGGQWVYEKMEGHRYTRRRVQVARLAGNDAVLSSGPPVGSQVVTDGAAELFGTEFMTGK</sequence>
<dbReference type="Gene3D" id="2.40.420.20">
    <property type="match status" value="1"/>
</dbReference>
<evidence type="ECO:0008006" key="4">
    <source>
        <dbReference type="Google" id="ProtNLM"/>
    </source>
</evidence>
<gene>
    <name evidence="2" type="ORF">GCM10023213_28200</name>
</gene>
<comment type="caution">
    <text evidence="2">The sequence shown here is derived from an EMBL/GenBank/DDBJ whole genome shotgun (WGS) entry which is preliminary data.</text>
</comment>
<dbReference type="PANTHER" id="PTHR30097">
    <property type="entry name" value="CATION EFFLUX SYSTEM PROTEIN CUSB"/>
    <property type="match status" value="1"/>
</dbReference>
<name>A0ABP9P8Z6_9BACT</name>
<reference evidence="3" key="1">
    <citation type="journal article" date="2019" name="Int. J. Syst. Evol. Microbiol.">
        <title>The Global Catalogue of Microorganisms (GCM) 10K type strain sequencing project: providing services to taxonomists for standard genome sequencing and annotation.</title>
        <authorList>
            <consortium name="The Broad Institute Genomics Platform"/>
            <consortium name="The Broad Institute Genome Sequencing Center for Infectious Disease"/>
            <person name="Wu L."/>
            <person name="Ma J."/>
        </authorList>
    </citation>
    <scope>NUCLEOTIDE SEQUENCE [LARGE SCALE GENOMIC DNA]</scope>
    <source>
        <strain evidence="3">JCM 18053</strain>
    </source>
</reference>
<evidence type="ECO:0000313" key="2">
    <source>
        <dbReference type="EMBL" id="GAA5142369.1"/>
    </source>
</evidence>
<dbReference type="PANTHER" id="PTHR30097:SF4">
    <property type="entry name" value="SLR6042 PROTEIN"/>
    <property type="match status" value="1"/>
</dbReference>
<evidence type="ECO:0000313" key="3">
    <source>
        <dbReference type="Proteomes" id="UP001499852"/>
    </source>
</evidence>
<evidence type="ECO:0000256" key="1">
    <source>
        <dbReference type="ARBA" id="ARBA00022448"/>
    </source>
</evidence>
<dbReference type="InterPro" id="IPR051909">
    <property type="entry name" value="MFP_Cation_Efflux"/>
</dbReference>
<dbReference type="EMBL" id="BAABIA010000005">
    <property type="protein sequence ID" value="GAA5142369.1"/>
    <property type="molecule type" value="Genomic_DNA"/>
</dbReference>
<keyword evidence="3" id="KW-1185">Reference proteome</keyword>
<accession>A0ABP9P8Z6</accession>
<organism evidence="2 3">
    <name type="scientific">Prosthecobacter algae</name>
    <dbReference type="NCBI Taxonomy" id="1144682"/>
    <lineage>
        <taxon>Bacteria</taxon>
        <taxon>Pseudomonadati</taxon>
        <taxon>Verrucomicrobiota</taxon>
        <taxon>Verrucomicrobiia</taxon>
        <taxon>Verrucomicrobiales</taxon>
        <taxon>Verrucomicrobiaceae</taxon>
        <taxon>Prosthecobacter</taxon>
    </lineage>
</organism>
<protein>
    <recommendedName>
        <fullName evidence="4">Multidrug efflux pump subunit AcrA (Membrane-fusion protein)</fullName>
    </recommendedName>
</protein>
<dbReference type="Proteomes" id="UP001499852">
    <property type="component" value="Unassembled WGS sequence"/>
</dbReference>
<keyword evidence="1" id="KW-0813">Transport</keyword>
<proteinExistence type="predicted"/>